<dbReference type="Gene3D" id="1.25.40.390">
    <property type="match status" value="1"/>
</dbReference>
<evidence type="ECO:0000256" key="1">
    <source>
        <dbReference type="ARBA" id="ARBA00004442"/>
    </source>
</evidence>
<dbReference type="InterPro" id="IPR011990">
    <property type="entry name" value="TPR-like_helical_dom_sf"/>
</dbReference>
<dbReference type="RefSeq" id="WP_290246898.1">
    <property type="nucleotide sequence ID" value="NZ_JAUFQT010000001.1"/>
</dbReference>
<feature type="signal peptide" evidence="6">
    <location>
        <begin position="1"/>
        <end position="24"/>
    </location>
</feature>
<feature type="chain" id="PRO_5047105498" evidence="6">
    <location>
        <begin position="25"/>
        <end position="635"/>
    </location>
</feature>
<comment type="caution">
    <text evidence="9">The sequence shown here is derived from an EMBL/GenBank/DDBJ whole genome shotgun (WGS) entry which is preliminary data.</text>
</comment>
<dbReference type="Pfam" id="PF07980">
    <property type="entry name" value="SusD_RagB"/>
    <property type="match status" value="1"/>
</dbReference>
<gene>
    <name evidence="9" type="ORF">ACFFUR_02435</name>
</gene>
<name>A0ABV5J1G2_9BACT</name>
<evidence type="ECO:0000256" key="5">
    <source>
        <dbReference type="ARBA" id="ARBA00023237"/>
    </source>
</evidence>
<evidence type="ECO:0000259" key="8">
    <source>
        <dbReference type="Pfam" id="PF14322"/>
    </source>
</evidence>
<dbReference type="InterPro" id="IPR012944">
    <property type="entry name" value="SusD_RagB_dom"/>
</dbReference>
<keyword evidence="3 6" id="KW-0732">Signal</keyword>
<dbReference type="InterPro" id="IPR033985">
    <property type="entry name" value="SusD-like_N"/>
</dbReference>
<evidence type="ECO:0000256" key="4">
    <source>
        <dbReference type="ARBA" id="ARBA00023136"/>
    </source>
</evidence>
<dbReference type="Proteomes" id="UP001589654">
    <property type="component" value="Unassembled WGS sequence"/>
</dbReference>
<sequence>MMNKFQYKITACALGLMGLLGGTACESFVDVVPDNVATIDHAFKLRNEAEKYLFTCYSYMPNNGDPNGNLGFLAGDEMWIPYQTSLLSNPFEIARGNQRVSNPYVDVWNGGIFVGIRHCNIFIENLEQGAVPDLGEIERRRWIGEAEFLKAYFHFYLLRMYGPIPIVDENLPIDAPEELVNVERQPVDEVVSYISDLLDQSAEKLPMSISDRITELGRVTRPVAKGLKAKLLLMAASPLFNGNPDMASLKSPGGEQLFNLDYDENKWRLAADAAEEAIAVAEEAGHKLYEFNEVGVEITDTTRTELSIRQAVCERWNLEHVWGNSNSPAGWDLQANAMAPLSTQHNHNNARKIFSAPLKIARQFYSENGVPINEDRTLDFSDIDELRIATSEERFYIEEGFETARINFDREPRFYASLSFDGGKWYKYDSPSNSDEDTYVVRSKFVDYAGSNHAFHKNVTGYFIKKLVDWNQAMSSSGANYRTYDWPEIRLADLYLMYAEALNEVEGPNATVFEYLDKIRERAGLAGVQEAWQNYSTQPDKYSTKNGLREIIHQERLIELAFEGHRLWDLKRWKKANEMLNQPIQGWNMQGETTNSYYQVNTIYSQKFVSPRDYFWPINEGTLIQNPNLVQNVGW</sequence>
<keyword evidence="5" id="KW-0998">Cell outer membrane</keyword>
<feature type="domain" description="SusD-like N-terminal" evidence="8">
    <location>
        <begin position="102"/>
        <end position="225"/>
    </location>
</feature>
<proteinExistence type="inferred from homology"/>
<evidence type="ECO:0000313" key="9">
    <source>
        <dbReference type="EMBL" id="MFB9210649.1"/>
    </source>
</evidence>
<dbReference type="PROSITE" id="PS51257">
    <property type="entry name" value="PROKAR_LIPOPROTEIN"/>
    <property type="match status" value="1"/>
</dbReference>
<reference evidence="9 10" key="1">
    <citation type="submission" date="2024-09" db="EMBL/GenBank/DDBJ databases">
        <authorList>
            <person name="Sun Q."/>
            <person name="Mori K."/>
        </authorList>
    </citation>
    <scope>NUCLEOTIDE SEQUENCE [LARGE SCALE GENOMIC DNA]</scope>
    <source>
        <strain evidence="9 10">CECT 7682</strain>
    </source>
</reference>
<comment type="similarity">
    <text evidence="2">Belongs to the SusD family.</text>
</comment>
<evidence type="ECO:0000259" key="7">
    <source>
        <dbReference type="Pfam" id="PF07980"/>
    </source>
</evidence>
<organism evidence="9 10">
    <name type="scientific">Echinicola jeungdonensis</name>
    <dbReference type="NCBI Taxonomy" id="709343"/>
    <lineage>
        <taxon>Bacteria</taxon>
        <taxon>Pseudomonadati</taxon>
        <taxon>Bacteroidota</taxon>
        <taxon>Cytophagia</taxon>
        <taxon>Cytophagales</taxon>
        <taxon>Cyclobacteriaceae</taxon>
        <taxon>Echinicola</taxon>
    </lineage>
</organism>
<keyword evidence="4" id="KW-0472">Membrane</keyword>
<dbReference type="SUPFAM" id="SSF48452">
    <property type="entry name" value="TPR-like"/>
    <property type="match status" value="1"/>
</dbReference>
<feature type="domain" description="RagB/SusD" evidence="7">
    <location>
        <begin position="335"/>
        <end position="635"/>
    </location>
</feature>
<evidence type="ECO:0000256" key="3">
    <source>
        <dbReference type="ARBA" id="ARBA00022729"/>
    </source>
</evidence>
<evidence type="ECO:0000256" key="6">
    <source>
        <dbReference type="SAM" id="SignalP"/>
    </source>
</evidence>
<accession>A0ABV5J1G2</accession>
<dbReference type="EMBL" id="JBHMEW010000008">
    <property type="protein sequence ID" value="MFB9210649.1"/>
    <property type="molecule type" value="Genomic_DNA"/>
</dbReference>
<keyword evidence="10" id="KW-1185">Reference proteome</keyword>
<dbReference type="Pfam" id="PF14322">
    <property type="entry name" value="SusD-like_3"/>
    <property type="match status" value="1"/>
</dbReference>
<protein>
    <submittedName>
        <fullName evidence="9">RagB/SusD family nutrient uptake outer membrane protein</fullName>
    </submittedName>
</protein>
<comment type="subcellular location">
    <subcellularLocation>
        <location evidence="1">Cell outer membrane</location>
    </subcellularLocation>
</comment>
<evidence type="ECO:0000256" key="2">
    <source>
        <dbReference type="ARBA" id="ARBA00006275"/>
    </source>
</evidence>
<evidence type="ECO:0000313" key="10">
    <source>
        <dbReference type="Proteomes" id="UP001589654"/>
    </source>
</evidence>